<keyword evidence="4" id="KW-1185">Reference proteome</keyword>
<evidence type="ECO:0000313" key="3">
    <source>
        <dbReference type="EMBL" id="MSS15774.1"/>
    </source>
</evidence>
<name>A0A6L5XAH2_9FIRM</name>
<dbReference type="SUPFAM" id="SSF53474">
    <property type="entry name" value="alpha/beta-Hydrolases"/>
    <property type="match status" value="1"/>
</dbReference>
<dbReference type="Pfam" id="PF12146">
    <property type="entry name" value="Hydrolase_4"/>
    <property type="match status" value="1"/>
</dbReference>
<evidence type="ECO:0000313" key="4">
    <source>
        <dbReference type="Proteomes" id="UP000481852"/>
    </source>
</evidence>
<dbReference type="Gene3D" id="3.40.50.1820">
    <property type="entry name" value="alpha/beta hydrolase"/>
    <property type="match status" value="1"/>
</dbReference>
<comment type="caution">
    <text evidence="3">The sequence shown here is derived from an EMBL/GenBank/DDBJ whole genome shotgun (WGS) entry which is preliminary data.</text>
</comment>
<dbReference type="Proteomes" id="UP000481852">
    <property type="component" value="Unassembled WGS sequence"/>
</dbReference>
<dbReference type="AlphaFoldDB" id="A0A6L5XAH2"/>
<dbReference type="EMBL" id="VULZ01000015">
    <property type="protein sequence ID" value="MSS15774.1"/>
    <property type="molecule type" value="Genomic_DNA"/>
</dbReference>
<protein>
    <submittedName>
        <fullName evidence="3">Lysophospholipase</fullName>
    </submittedName>
</protein>
<dbReference type="InterPro" id="IPR029058">
    <property type="entry name" value="AB_hydrolase_fold"/>
</dbReference>
<reference evidence="3 4" key="1">
    <citation type="submission" date="2019-08" db="EMBL/GenBank/DDBJ databases">
        <title>In-depth cultivation of the pig gut microbiome towards novel bacterial diversity and tailored functional studies.</title>
        <authorList>
            <person name="Wylensek D."/>
            <person name="Hitch T.C.A."/>
            <person name="Clavel T."/>
        </authorList>
    </citation>
    <scope>NUCLEOTIDE SEQUENCE [LARGE SCALE GENOMIC DNA]</scope>
    <source>
        <strain evidence="3 4">Oil+RF-744-WCA-WT-11</strain>
    </source>
</reference>
<dbReference type="InterPro" id="IPR050261">
    <property type="entry name" value="FrsA_esterase"/>
</dbReference>
<dbReference type="PANTHER" id="PTHR22946">
    <property type="entry name" value="DIENELACTONE HYDROLASE DOMAIN-CONTAINING PROTEIN-RELATED"/>
    <property type="match status" value="1"/>
</dbReference>
<accession>A0A6L5XAH2</accession>
<dbReference type="InterPro" id="IPR022742">
    <property type="entry name" value="Hydrolase_4"/>
</dbReference>
<evidence type="ECO:0000259" key="1">
    <source>
        <dbReference type="Pfam" id="PF08386"/>
    </source>
</evidence>
<dbReference type="InterPro" id="IPR013595">
    <property type="entry name" value="Pept_S33_TAP-like_C"/>
</dbReference>
<dbReference type="RefSeq" id="WP_154526958.1">
    <property type="nucleotide sequence ID" value="NZ_JAQYJL010000007.1"/>
</dbReference>
<feature type="domain" description="Peptidase S33 tripeptidyl aminopeptidase-like C-terminal" evidence="1">
    <location>
        <begin position="197"/>
        <end position="260"/>
    </location>
</feature>
<dbReference type="Pfam" id="PF08386">
    <property type="entry name" value="Abhydrolase_4"/>
    <property type="match status" value="1"/>
</dbReference>
<sequence>MDEKEFYIDKDGFRIHAKLAIPGDRTVEKVMQPGAVRIPLVIVVHGLTGHMEERHITAVTQAVLQAGAAALRVELYGHGKTDGDFLNHNLLEWVGELLYIIDYARSLPFAGSLYLTGHSQGGLAVMLAAALKEDQLKAIIPLSPAIMIRDACRKGEVFAEKFDPAFIPDRVKITEGKYVTGNYVRTGRVLPVEQAIDGFRKPVLIIHGTEDETVPYRYAEDAARRYHNARLVPVPGDDHCYDRHLEVVTDAVGAFLREMEADCAAVPGICSQKRGD</sequence>
<organism evidence="3 4">
    <name type="scientific">Porcincola intestinalis</name>
    <dbReference type="NCBI Taxonomy" id="2606632"/>
    <lineage>
        <taxon>Bacteria</taxon>
        <taxon>Bacillati</taxon>
        <taxon>Bacillota</taxon>
        <taxon>Clostridia</taxon>
        <taxon>Lachnospirales</taxon>
        <taxon>Lachnospiraceae</taxon>
        <taxon>Porcincola</taxon>
    </lineage>
</organism>
<gene>
    <name evidence="3" type="ORF">FYJ35_12170</name>
</gene>
<feature type="domain" description="Serine aminopeptidase S33" evidence="2">
    <location>
        <begin position="40"/>
        <end position="168"/>
    </location>
</feature>
<evidence type="ECO:0000259" key="2">
    <source>
        <dbReference type="Pfam" id="PF12146"/>
    </source>
</evidence>
<proteinExistence type="predicted"/>